<dbReference type="InterPro" id="IPR025491">
    <property type="entry name" value="DUF4382"/>
</dbReference>
<proteinExistence type="predicted"/>
<evidence type="ECO:0000313" key="4">
    <source>
        <dbReference type="Proteomes" id="UP001596118"/>
    </source>
</evidence>
<protein>
    <submittedName>
        <fullName evidence="3">DUF4382 domain-containing protein</fullName>
    </submittedName>
</protein>
<organism evidence="3 4">
    <name type="scientific">Halorubrum rubrum</name>
    <dbReference type="NCBI Taxonomy" id="1126240"/>
    <lineage>
        <taxon>Archaea</taxon>
        <taxon>Methanobacteriati</taxon>
        <taxon>Methanobacteriota</taxon>
        <taxon>Stenosarchaea group</taxon>
        <taxon>Halobacteria</taxon>
        <taxon>Halobacteriales</taxon>
        <taxon>Haloferacaceae</taxon>
        <taxon>Halorubrum</taxon>
    </lineage>
</organism>
<feature type="compositionally biased region" description="Acidic residues" evidence="1">
    <location>
        <begin position="75"/>
        <end position="91"/>
    </location>
</feature>
<feature type="compositionally biased region" description="Acidic residues" evidence="1">
    <location>
        <begin position="107"/>
        <end position="127"/>
    </location>
</feature>
<keyword evidence="4" id="KW-1185">Reference proteome</keyword>
<dbReference type="EMBL" id="JBHSKY010000008">
    <property type="protein sequence ID" value="MFC5279139.1"/>
    <property type="molecule type" value="Genomic_DNA"/>
</dbReference>
<evidence type="ECO:0000313" key="3">
    <source>
        <dbReference type="EMBL" id="MFC5279139.1"/>
    </source>
</evidence>
<feature type="domain" description="DUF4382" evidence="2">
    <location>
        <begin position="41"/>
        <end position="229"/>
    </location>
</feature>
<accession>A0ABD5R2R5</accession>
<dbReference type="InterPro" id="IPR006311">
    <property type="entry name" value="TAT_signal"/>
</dbReference>
<gene>
    <name evidence="3" type="ORF">ACFPM1_10285</name>
</gene>
<feature type="region of interest" description="Disordered" evidence="1">
    <location>
        <begin position="69"/>
        <end position="140"/>
    </location>
</feature>
<dbReference type="PROSITE" id="PS51318">
    <property type="entry name" value="TAT"/>
    <property type="match status" value="1"/>
</dbReference>
<evidence type="ECO:0000259" key="2">
    <source>
        <dbReference type="Pfam" id="PF14321"/>
    </source>
</evidence>
<name>A0ABD5R2R5_9EURY</name>
<reference evidence="3 4" key="1">
    <citation type="journal article" date="2019" name="Int. J. Syst. Evol. Microbiol.">
        <title>The Global Catalogue of Microorganisms (GCM) 10K type strain sequencing project: providing services to taxonomists for standard genome sequencing and annotation.</title>
        <authorList>
            <consortium name="The Broad Institute Genomics Platform"/>
            <consortium name="The Broad Institute Genome Sequencing Center for Infectious Disease"/>
            <person name="Wu L."/>
            <person name="Ma J."/>
        </authorList>
    </citation>
    <scope>NUCLEOTIDE SEQUENCE [LARGE SCALE GENOMIC DNA]</scope>
    <source>
        <strain evidence="3 4">CGMCC 1.12124</strain>
    </source>
</reference>
<dbReference type="RefSeq" id="WP_379787464.1">
    <property type="nucleotide sequence ID" value="NZ_JANHDM010000005.1"/>
</dbReference>
<dbReference type="AlphaFoldDB" id="A0ABD5R2R5"/>
<feature type="compositionally biased region" description="Basic and acidic residues" evidence="1">
    <location>
        <begin position="128"/>
        <end position="137"/>
    </location>
</feature>
<comment type="caution">
    <text evidence="3">The sequence shown here is derived from an EMBL/GenBank/DDBJ whole genome shotgun (WGS) entry which is preliminary data.</text>
</comment>
<sequence length="244" mass="25720">MSDVSGTRDRFDAFGRRDYLRATGAAALGTAGIAGCVGRATGTLATSVTDQPADIDDFESLVVTIDGIWLGPEGGDGDGDGAEDGDEDGGGDDAGGNETDPDGGGNDADEGSDDDEAADETDDEEDDPQGREYHEFDEPQEADLVQLRGEETQLIDERDLATGTYLYLQLDVSGTDARLVDGSDATVELPGSAPITFDREFEIREDTVTSFTADFAPVERGNGTYLLRPVPRGIEVSYGGEESE</sequence>
<evidence type="ECO:0000256" key="1">
    <source>
        <dbReference type="SAM" id="MobiDB-lite"/>
    </source>
</evidence>
<dbReference type="Proteomes" id="UP001596118">
    <property type="component" value="Unassembled WGS sequence"/>
</dbReference>
<dbReference type="Pfam" id="PF14321">
    <property type="entry name" value="DUF4382"/>
    <property type="match status" value="1"/>
</dbReference>